<evidence type="ECO:0000313" key="5">
    <source>
        <dbReference type="Proteomes" id="UP000694569"/>
    </source>
</evidence>
<evidence type="ECO:0000313" key="4">
    <source>
        <dbReference type="Ensembl" id="ENSLLEP00000006467.1"/>
    </source>
</evidence>
<proteinExistence type="predicted"/>
<reference evidence="4" key="1">
    <citation type="submission" date="2025-08" db="UniProtKB">
        <authorList>
            <consortium name="Ensembl"/>
        </authorList>
    </citation>
    <scope>IDENTIFICATION</scope>
</reference>
<feature type="coiled-coil region" evidence="1">
    <location>
        <begin position="75"/>
        <end position="102"/>
    </location>
</feature>
<dbReference type="GeneTree" id="ENSGT00950000183173"/>
<evidence type="ECO:0000256" key="2">
    <source>
        <dbReference type="SAM" id="MobiDB-lite"/>
    </source>
</evidence>
<feature type="compositionally biased region" description="Pro residues" evidence="2">
    <location>
        <begin position="108"/>
        <end position="117"/>
    </location>
</feature>
<dbReference type="Pfam" id="PF03732">
    <property type="entry name" value="Retrotrans_gag"/>
    <property type="match status" value="1"/>
</dbReference>
<organism evidence="4 5">
    <name type="scientific">Leptobrachium leishanense</name>
    <name type="common">Leishan spiny toad</name>
    <dbReference type="NCBI Taxonomy" id="445787"/>
    <lineage>
        <taxon>Eukaryota</taxon>
        <taxon>Metazoa</taxon>
        <taxon>Chordata</taxon>
        <taxon>Craniata</taxon>
        <taxon>Vertebrata</taxon>
        <taxon>Euteleostomi</taxon>
        <taxon>Amphibia</taxon>
        <taxon>Batrachia</taxon>
        <taxon>Anura</taxon>
        <taxon>Pelobatoidea</taxon>
        <taxon>Megophryidae</taxon>
        <taxon>Leptobrachium</taxon>
    </lineage>
</organism>
<dbReference type="AlphaFoldDB" id="A0A8C5M3L2"/>
<dbReference type="InterPro" id="IPR032567">
    <property type="entry name" value="RTL1-rel"/>
</dbReference>
<dbReference type="PANTHER" id="PTHR15503:SF22">
    <property type="entry name" value="TRANSPOSON TY3-I GAG POLYPROTEIN"/>
    <property type="match status" value="1"/>
</dbReference>
<sequence length="444" mass="50468">MVYLCTSSWLILRPSLFRCLSLTTLLTTTTIFGKFFCTAILRLFSRLCTWAPDPPLQTVTYAEASMEPAEVTDALTALSHQVSNLARSVQDLQTEHRQLQIQIQAATLPPPYTPPSAPTSVQPIPENATPEPQAKLPESFNGDRTQFEAFMLDCCILFSLKPRTYNSDFIKVRMVMSLLSGEPKKWAHALLREQDPVLETWPSFAAALESMYQDPHKRESAQNVLRALRQGRRPVEEYVTQFRHYAHETAWNEAALLDQFRRGLADHLKDELARVGLPRSLDTLTDFCIQFDRRWRERRDERLPLVPRQVPELSHTSSPSNALVPASIPRRREEPMQIGLVDRRLSPAERERRRRLQLCLYCGAANHQARFCPVKPSVVGGKTGFISILSSPSRFTHTLHLLLPVSLQWQQKTYPTQAMVDSGASGCFVDSALVKRIKLPLINK</sequence>
<dbReference type="PANTHER" id="PTHR15503">
    <property type="entry name" value="LDOC1 RELATED"/>
    <property type="match status" value="1"/>
</dbReference>
<dbReference type="OrthoDB" id="9445845at2759"/>
<keyword evidence="1" id="KW-0175">Coiled coil</keyword>
<name>A0A8C5M3L2_9ANUR</name>
<feature type="domain" description="Retrotransposon gag" evidence="3">
    <location>
        <begin position="174"/>
        <end position="265"/>
    </location>
</feature>
<dbReference type="InterPro" id="IPR005162">
    <property type="entry name" value="Retrotrans_gag_dom"/>
</dbReference>
<feature type="region of interest" description="Disordered" evidence="2">
    <location>
        <begin position="108"/>
        <end position="138"/>
    </location>
</feature>
<evidence type="ECO:0000256" key="1">
    <source>
        <dbReference type="SAM" id="Coils"/>
    </source>
</evidence>
<reference evidence="4" key="2">
    <citation type="submission" date="2025-09" db="UniProtKB">
        <authorList>
            <consortium name="Ensembl"/>
        </authorList>
    </citation>
    <scope>IDENTIFICATION</scope>
</reference>
<evidence type="ECO:0000259" key="3">
    <source>
        <dbReference type="Pfam" id="PF03732"/>
    </source>
</evidence>
<protein>
    <recommendedName>
        <fullName evidence="3">Retrotransposon gag domain-containing protein</fullName>
    </recommendedName>
</protein>
<dbReference type="Proteomes" id="UP000694569">
    <property type="component" value="Unplaced"/>
</dbReference>
<accession>A0A8C5M3L2</accession>
<dbReference type="Ensembl" id="ENSLLET00000006737.1">
    <property type="protein sequence ID" value="ENSLLEP00000006467.1"/>
    <property type="gene ID" value="ENSLLEG00000004093.1"/>
</dbReference>
<keyword evidence="5" id="KW-1185">Reference proteome</keyword>